<evidence type="ECO:0000313" key="3">
    <source>
        <dbReference type="Proteomes" id="UP001153954"/>
    </source>
</evidence>
<reference evidence="2" key="1">
    <citation type="submission" date="2022-03" db="EMBL/GenBank/DDBJ databases">
        <authorList>
            <person name="Tunstrom K."/>
        </authorList>
    </citation>
    <scope>NUCLEOTIDE SEQUENCE</scope>
</reference>
<feature type="chain" id="PRO_5043807172" evidence="1">
    <location>
        <begin position="18"/>
        <end position="67"/>
    </location>
</feature>
<evidence type="ECO:0000313" key="2">
    <source>
        <dbReference type="EMBL" id="CAH2091188.1"/>
    </source>
</evidence>
<gene>
    <name evidence="2" type="ORF">EEDITHA_LOCUS7073</name>
</gene>
<name>A0AAU9TZE8_EUPED</name>
<keyword evidence="1" id="KW-0732">Signal</keyword>
<dbReference type="Proteomes" id="UP001153954">
    <property type="component" value="Unassembled WGS sequence"/>
</dbReference>
<proteinExistence type="predicted"/>
<dbReference type="AlphaFoldDB" id="A0AAU9TZE8"/>
<dbReference type="EMBL" id="CAKOGL010000010">
    <property type="protein sequence ID" value="CAH2091188.1"/>
    <property type="molecule type" value="Genomic_DNA"/>
</dbReference>
<comment type="caution">
    <text evidence="2">The sequence shown here is derived from an EMBL/GenBank/DDBJ whole genome shotgun (WGS) entry which is preliminary data.</text>
</comment>
<accession>A0AAU9TZE8</accession>
<feature type="signal peptide" evidence="1">
    <location>
        <begin position="1"/>
        <end position="17"/>
    </location>
</feature>
<organism evidence="2 3">
    <name type="scientific">Euphydryas editha</name>
    <name type="common">Edith's checkerspot</name>
    <dbReference type="NCBI Taxonomy" id="104508"/>
    <lineage>
        <taxon>Eukaryota</taxon>
        <taxon>Metazoa</taxon>
        <taxon>Ecdysozoa</taxon>
        <taxon>Arthropoda</taxon>
        <taxon>Hexapoda</taxon>
        <taxon>Insecta</taxon>
        <taxon>Pterygota</taxon>
        <taxon>Neoptera</taxon>
        <taxon>Endopterygota</taxon>
        <taxon>Lepidoptera</taxon>
        <taxon>Glossata</taxon>
        <taxon>Ditrysia</taxon>
        <taxon>Papilionoidea</taxon>
        <taxon>Nymphalidae</taxon>
        <taxon>Nymphalinae</taxon>
        <taxon>Euphydryas</taxon>
    </lineage>
</organism>
<keyword evidence="3" id="KW-1185">Reference proteome</keyword>
<evidence type="ECO:0000256" key="1">
    <source>
        <dbReference type="SAM" id="SignalP"/>
    </source>
</evidence>
<protein>
    <submittedName>
        <fullName evidence="2">Uncharacterized protein</fullName>
    </submittedName>
</protein>
<sequence length="67" mass="7502">MFAKLVILYTIFAVALALPQLYPSYGYNSYPVSYPGYTGYSSYSNPVAYSGYGGYSGYPYNYGYGFY</sequence>